<dbReference type="Pfam" id="PF03401">
    <property type="entry name" value="TctC"/>
    <property type="match status" value="1"/>
</dbReference>
<dbReference type="PIRSF" id="PIRSF017082">
    <property type="entry name" value="YflP"/>
    <property type="match status" value="1"/>
</dbReference>
<dbReference type="RefSeq" id="WP_164693739.1">
    <property type="nucleotide sequence ID" value="NZ_JAAIKB010000002.1"/>
</dbReference>
<reference evidence="3 4" key="2">
    <citation type="submission" date="2020-03" db="EMBL/GenBank/DDBJ databases">
        <title>Roseomonas stagni sp. nov., isolated from pond water in Japan.</title>
        <authorList>
            <person name="Furuhata K."/>
            <person name="Miyamoto H."/>
            <person name="Goto K."/>
        </authorList>
    </citation>
    <scope>NUCLEOTIDE SEQUENCE [LARGE SCALE GENOMIC DNA]</scope>
    <source>
        <strain evidence="3 4">PeD5</strain>
    </source>
</reference>
<evidence type="ECO:0000313" key="3">
    <source>
        <dbReference type="EMBL" id="NGM19872.1"/>
    </source>
</evidence>
<organism evidence="3 4">
    <name type="scientific">Falsiroseomonas algicola</name>
    <dbReference type="NCBI Taxonomy" id="2716930"/>
    <lineage>
        <taxon>Bacteria</taxon>
        <taxon>Pseudomonadati</taxon>
        <taxon>Pseudomonadota</taxon>
        <taxon>Alphaproteobacteria</taxon>
        <taxon>Acetobacterales</taxon>
        <taxon>Roseomonadaceae</taxon>
        <taxon>Falsiroseomonas</taxon>
    </lineage>
</organism>
<dbReference type="Gene3D" id="3.40.190.150">
    <property type="entry name" value="Bordetella uptake gene, domain 1"/>
    <property type="match status" value="1"/>
</dbReference>
<evidence type="ECO:0000256" key="1">
    <source>
        <dbReference type="ARBA" id="ARBA00006987"/>
    </source>
</evidence>
<comment type="similarity">
    <text evidence="1">Belongs to the UPF0065 (bug) family.</text>
</comment>
<proteinExistence type="inferred from homology"/>
<dbReference type="EMBL" id="JAAIKB010000002">
    <property type="protein sequence ID" value="NGM19872.1"/>
    <property type="molecule type" value="Genomic_DNA"/>
</dbReference>
<sequence>MKRRALLAAAAASIPAIALGQGWPSRPIRLVVPYPPGGASDITARLLAQDLSAALGQPVAVENRGGAASITGTQAVATAAADGHTLGVVDTAFVVNPALFGARLPYDTLRDFTPVSLLVRAPLALVVPAAAPWADVAALVAEAKAKPDQLPFGSAGNGTAVHMAGEQFRQAAGFTYLHVPYRGGGPMITDLLAGRVQMAFGTVPAIAEHVRAGRLRALAVTGAARSALLPAVPAMAEAGLPAVDAALINALIGPASLPAPVVDRLAEATRGVIAGAAFRSRLAELGFDPVGGTPAELRATLAAEIPRWEAIVRTGGVTPD</sequence>
<feature type="signal peptide" evidence="2">
    <location>
        <begin position="1"/>
        <end position="18"/>
    </location>
</feature>
<comment type="caution">
    <text evidence="3">The sequence shown here is derived from an EMBL/GenBank/DDBJ whole genome shotgun (WGS) entry which is preliminary data.</text>
</comment>
<accession>A0A6M1LI92</accession>
<dbReference type="Gene3D" id="3.40.190.10">
    <property type="entry name" value="Periplasmic binding protein-like II"/>
    <property type="match status" value="1"/>
</dbReference>
<gene>
    <name evidence="3" type="ORF">G3576_07580</name>
</gene>
<protein>
    <submittedName>
        <fullName evidence="3">Tripartite tricarboxylate transporter substrate binding protein</fullName>
    </submittedName>
</protein>
<dbReference type="AlphaFoldDB" id="A0A6M1LI92"/>
<evidence type="ECO:0000256" key="2">
    <source>
        <dbReference type="SAM" id="SignalP"/>
    </source>
</evidence>
<dbReference type="PANTHER" id="PTHR42928">
    <property type="entry name" value="TRICARBOXYLATE-BINDING PROTEIN"/>
    <property type="match status" value="1"/>
</dbReference>
<feature type="chain" id="PRO_5026913230" evidence="2">
    <location>
        <begin position="19"/>
        <end position="320"/>
    </location>
</feature>
<keyword evidence="4" id="KW-1185">Reference proteome</keyword>
<dbReference type="CDD" id="cd13578">
    <property type="entry name" value="PBP2_Bug27"/>
    <property type="match status" value="1"/>
</dbReference>
<name>A0A6M1LI92_9PROT</name>
<dbReference type="InterPro" id="IPR042100">
    <property type="entry name" value="Bug_dom1"/>
</dbReference>
<dbReference type="Proteomes" id="UP000475385">
    <property type="component" value="Unassembled WGS sequence"/>
</dbReference>
<keyword evidence="2" id="KW-0732">Signal</keyword>
<dbReference type="InterPro" id="IPR005064">
    <property type="entry name" value="BUG"/>
</dbReference>
<evidence type="ECO:0000313" key="4">
    <source>
        <dbReference type="Proteomes" id="UP000475385"/>
    </source>
</evidence>
<dbReference type="PANTHER" id="PTHR42928:SF5">
    <property type="entry name" value="BLR1237 PROTEIN"/>
    <property type="match status" value="1"/>
</dbReference>
<dbReference type="SUPFAM" id="SSF53850">
    <property type="entry name" value="Periplasmic binding protein-like II"/>
    <property type="match status" value="1"/>
</dbReference>
<reference evidence="3 4" key="1">
    <citation type="submission" date="2020-02" db="EMBL/GenBank/DDBJ databases">
        <authorList>
            <person name="Kim H.M."/>
            <person name="Jeon C.O."/>
        </authorList>
    </citation>
    <scope>NUCLEOTIDE SEQUENCE [LARGE SCALE GENOMIC DNA]</scope>
    <source>
        <strain evidence="3 4">PeD5</strain>
    </source>
</reference>